<comment type="caution">
    <text evidence="14">The sequence shown here is derived from an EMBL/GenBank/DDBJ whole genome shotgun (WGS) entry which is preliminary data.</text>
</comment>
<feature type="active site" description="Proton acceptor" evidence="12">
    <location>
        <position position="8"/>
    </location>
</feature>
<accession>A0AAX0Q6J5</accession>
<keyword evidence="8 12" id="KW-0028">Amino-acid biosynthesis</keyword>
<dbReference type="NCBIfam" id="NF010112">
    <property type="entry name" value="PRK13585.1"/>
    <property type="match status" value="1"/>
</dbReference>
<dbReference type="RefSeq" id="WP_095642462.1">
    <property type="nucleotide sequence ID" value="NZ_LMVO01000043.1"/>
</dbReference>
<dbReference type="InterPro" id="IPR044524">
    <property type="entry name" value="Isoase_HisA-like"/>
</dbReference>
<dbReference type="EMBL" id="LMVO01000043">
    <property type="protein sequence ID" value="PAV08829.1"/>
    <property type="molecule type" value="Genomic_DNA"/>
</dbReference>
<evidence type="ECO:0000256" key="10">
    <source>
        <dbReference type="ARBA" id="ARBA00023235"/>
    </source>
</evidence>
<evidence type="ECO:0000256" key="2">
    <source>
        <dbReference type="ARBA" id="ARBA00004496"/>
    </source>
</evidence>
<feature type="active site" description="Proton donor" evidence="12">
    <location>
        <position position="129"/>
    </location>
</feature>
<dbReference type="AlphaFoldDB" id="A0AAX0Q6J5"/>
<evidence type="ECO:0000256" key="13">
    <source>
        <dbReference type="RuleBase" id="RU003657"/>
    </source>
</evidence>
<gene>
    <name evidence="12" type="primary">hisA</name>
    <name evidence="14" type="ORF">ASJ83_00430</name>
</gene>
<organism evidence="14 15">
    <name type="scientific">Methanocorpusculum parvum</name>
    <dbReference type="NCBI Taxonomy" id="2193"/>
    <lineage>
        <taxon>Archaea</taxon>
        <taxon>Methanobacteriati</taxon>
        <taxon>Methanobacteriota</taxon>
        <taxon>Stenosarchaea group</taxon>
        <taxon>Methanomicrobia</taxon>
        <taxon>Methanomicrobiales</taxon>
        <taxon>Methanocorpusculaceae</taxon>
        <taxon>Methanocorpusculum</taxon>
    </lineage>
</organism>
<dbReference type="FunFam" id="3.20.20.70:FF:000009">
    <property type="entry name" value="1-(5-phosphoribosyl)-5-[(5-phosphoribosylamino)methylideneamino] imidazole-4-carboxamide isomerase"/>
    <property type="match status" value="1"/>
</dbReference>
<evidence type="ECO:0000313" key="15">
    <source>
        <dbReference type="Proteomes" id="UP000243820"/>
    </source>
</evidence>
<evidence type="ECO:0000256" key="8">
    <source>
        <dbReference type="ARBA" id="ARBA00022605"/>
    </source>
</evidence>
<dbReference type="PANTHER" id="PTHR43090">
    <property type="entry name" value="1-(5-PHOSPHORIBOSYL)-5-[(5-PHOSPHORIBOSYLAMINO)METHYLIDENEAMINO] IMIDAZOLE-4-CARBOXAMIDE ISOMERASE"/>
    <property type="match status" value="1"/>
</dbReference>
<evidence type="ECO:0000256" key="7">
    <source>
        <dbReference type="ARBA" id="ARBA00022490"/>
    </source>
</evidence>
<protein>
    <recommendedName>
        <fullName evidence="6 12">1-(5-phosphoribosyl)-5-[(5-phosphoribosylamino)methylideneamino] imidazole-4-carboxamide isomerase</fullName>
        <ecNumber evidence="5 12">5.3.1.16</ecNumber>
    </recommendedName>
    <alternativeName>
        <fullName evidence="11 12">Phosphoribosylformimino-5-aminoimidazole carboxamide ribotide isomerase</fullName>
    </alternativeName>
</protein>
<dbReference type="InterPro" id="IPR013785">
    <property type="entry name" value="Aldolase_TIM"/>
</dbReference>
<keyword evidence="10 12" id="KW-0413">Isomerase</keyword>
<comment type="pathway">
    <text evidence="3 12">Amino-acid biosynthesis; L-histidine biosynthesis; L-histidine from 5-phospho-alpha-D-ribose 1-diphosphate: step 4/9.</text>
</comment>
<dbReference type="Pfam" id="PF00977">
    <property type="entry name" value="His_biosynth"/>
    <property type="match status" value="1"/>
</dbReference>
<evidence type="ECO:0000256" key="6">
    <source>
        <dbReference type="ARBA" id="ARBA00018464"/>
    </source>
</evidence>
<dbReference type="GO" id="GO:0000162">
    <property type="term" value="P:L-tryptophan biosynthetic process"/>
    <property type="evidence" value="ECO:0007669"/>
    <property type="project" value="TreeGrafter"/>
</dbReference>
<dbReference type="SUPFAM" id="SSF51366">
    <property type="entry name" value="Ribulose-phoshate binding barrel"/>
    <property type="match status" value="1"/>
</dbReference>
<reference evidence="14 15" key="1">
    <citation type="journal article" date="2017" name="BMC Genomics">
        <title>Genomic analysis of methanogenic archaea reveals a shift towards energy conservation.</title>
        <authorList>
            <person name="Gilmore S.P."/>
            <person name="Henske J.K."/>
            <person name="Sexton J.A."/>
            <person name="Solomon K.V."/>
            <person name="Seppala S."/>
            <person name="Yoo J.I."/>
            <person name="Huyett L.M."/>
            <person name="Pressman A."/>
            <person name="Cogan J.Z."/>
            <person name="Kivenson V."/>
            <person name="Peng X."/>
            <person name="Tan Y."/>
            <person name="Valentine D.L."/>
            <person name="O'Malley M.A."/>
        </authorList>
    </citation>
    <scope>NUCLEOTIDE SEQUENCE [LARGE SCALE GENOMIC DNA]</scope>
    <source>
        <strain evidence="14 15">XII</strain>
    </source>
</reference>
<dbReference type="InterPro" id="IPR006062">
    <property type="entry name" value="His_biosynth"/>
</dbReference>
<evidence type="ECO:0000256" key="5">
    <source>
        <dbReference type="ARBA" id="ARBA00012550"/>
    </source>
</evidence>
<dbReference type="HAMAP" id="MF_01014">
    <property type="entry name" value="HisA"/>
    <property type="match status" value="1"/>
</dbReference>
<dbReference type="Gene3D" id="3.20.20.70">
    <property type="entry name" value="Aldolase class I"/>
    <property type="match status" value="1"/>
</dbReference>
<evidence type="ECO:0000256" key="9">
    <source>
        <dbReference type="ARBA" id="ARBA00023102"/>
    </source>
</evidence>
<dbReference type="GO" id="GO:0003949">
    <property type="term" value="F:1-(5-phosphoribosyl)-5-[(5-phosphoribosylamino)methylideneamino]imidazole-4-carboxamide isomerase activity"/>
    <property type="evidence" value="ECO:0007669"/>
    <property type="project" value="UniProtKB-UniRule"/>
</dbReference>
<evidence type="ECO:0000256" key="4">
    <source>
        <dbReference type="ARBA" id="ARBA00009667"/>
    </source>
</evidence>
<dbReference type="EC" id="5.3.1.16" evidence="5 12"/>
<dbReference type="PANTHER" id="PTHR43090:SF7">
    <property type="entry name" value="1-(5-PHOSPHORIBOSYL)-5-[(5-PHOSPHORIBOSYLAMINO)METHYLIDENEAMINO] IMIDAZOLE-4-CARBOXAMIDE ISOMERASE"/>
    <property type="match status" value="1"/>
</dbReference>
<comment type="subcellular location">
    <subcellularLocation>
        <location evidence="2 12">Cytoplasm</location>
    </subcellularLocation>
</comment>
<dbReference type="GO" id="GO:0005737">
    <property type="term" value="C:cytoplasm"/>
    <property type="evidence" value="ECO:0007669"/>
    <property type="project" value="UniProtKB-SubCell"/>
</dbReference>
<evidence type="ECO:0000256" key="3">
    <source>
        <dbReference type="ARBA" id="ARBA00005133"/>
    </source>
</evidence>
<comment type="catalytic activity">
    <reaction evidence="1 12">
        <text>1-(5-phospho-beta-D-ribosyl)-5-[(5-phospho-beta-D-ribosylamino)methylideneamino]imidazole-4-carboxamide = 5-[(5-phospho-1-deoxy-D-ribulos-1-ylimino)methylamino]-1-(5-phospho-beta-D-ribosyl)imidazole-4-carboxamide</text>
        <dbReference type="Rhea" id="RHEA:15469"/>
        <dbReference type="ChEBI" id="CHEBI:58435"/>
        <dbReference type="ChEBI" id="CHEBI:58525"/>
        <dbReference type="EC" id="5.3.1.16"/>
    </reaction>
</comment>
<dbReference type="GO" id="GO:0000105">
    <property type="term" value="P:L-histidine biosynthetic process"/>
    <property type="evidence" value="ECO:0007669"/>
    <property type="project" value="UniProtKB-UniRule"/>
</dbReference>
<dbReference type="InterPro" id="IPR023016">
    <property type="entry name" value="HisA/PriA"/>
</dbReference>
<comment type="similarity">
    <text evidence="4 12 13">Belongs to the HisA/HisF family.</text>
</comment>
<evidence type="ECO:0000256" key="11">
    <source>
        <dbReference type="ARBA" id="ARBA00030547"/>
    </source>
</evidence>
<dbReference type="InterPro" id="IPR011060">
    <property type="entry name" value="RibuloseP-bd_barrel"/>
</dbReference>
<keyword evidence="15" id="KW-1185">Reference proteome</keyword>
<proteinExistence type="inferred from homology"/>
<sequence length="236" mass="24730">MEVFPAVDILSGNCVQLVGGDRLTATVYGSPIDNARRWIAEGAANLHVVNLDGAFAASSTNAAMIREVVEMTDVFVQVGGGIRSLEDARGWLNCGVSRIILSTFATQDPAVIRTLSQEFGSERIMAGVDARNGEIAVSGWQELAGDFIGWAEKFEELGAGSLLYTNVDVEGKQAGIDRAPVQKLLDAVSIPVVIAGGVSSSQDVRSLKELGASGCVLGSSLYSGKITLKEALEAAL</sequence>
<evidence type="ECO:0000256" key="12">
    <source>
        <dbReference type="HAMAP-Rule" id="MF_01014"/>
    </source>
</evidence>
<dbReference type="CDD" id="cd04732">
    <property type="entry name" value="HisA"/>
    <property type="match status" value="1"/>
</dbReference>
<keyword evidence="9 12" id="KW-0368">Histidine biosynthesis</keyword>
<evidence type="ECO:0000256" key="1">
    <source>
        <dbReference type="ARBA" id="ARBA00000901"/>
    </source>
</evidence>
<evidence type="ECO:0000313" key="14">
    <source>
        <dbReference type="EMBL" id="PAV08829.1"/>
    </source>
</evidence>
<name>A0AAX0Q6J5_9EURY</name>
<dbReference type="Proteomes" id="UP000243820">
    <property type="component" value="Unassembled WGS sequence"/>
</dbReference>
<keyword evidence="7 12" id="KW-0963">Cytoplasm</keyword>